<dbReference type="PROSITE" id="PS50928">
    <property type="entry name" value="ABC_TM1"/>
    <property type="match status" value="1"/>
</dbReference>
<accession>A0ABY0IH03</accession>
<gene>
    <name evidence="12" type="primary">pstC</name>
    <name evidence="12" type="ORF">DAY19_00230</name>
</gene>
<dbReference type="SUPFAM" id="SSF161098">
    <property type="entry name" value="MetI-like"/>
    <property type="match status" value="1"/>
</dbReference>
<evidence type="ECO:0000256" key="7">
    <source>
        <dbReference type="ARBA" id="ARBA00022989"/>
    </source>
</evidence>
<comment type="caution">
    <text evidence="12">The sequence shown here is derived from an EMBL/GenBank/DDBJ whole genome shotgun (WGS) entry which is preliminary data.</text>
</comment>
<evidence type="ECO:0000256" key="2">
    <source>
        <dbReference type="ARBA" id="ARBA00007069"/>
    </source>
</evidence>
<evidence type="ECO:0000256" key="6">
    <source>
        <dbReference type="ARBA" id="ARBA00022692"/>
    </source>
</evidence>
<keyword evidence="3 9" id="KW-0813">Transport</keyword>
<feature type="domain" description="ABC transmembrane type-1" evidence="11">
    <location>
        <begin position="75"/>
        <end position="300"/>
    </location>
</feature>
<dbReference type="Pfam" id="PF00528">
    <property type="entry name" value="BPD_transp_1"/>
    <property type="match status" value="1"/>
</dbReference>
<keyword evidence="4 10" id="KW-1003">Cell membrane</keyword>
<sequence>MKLLKDFRPSSPSYQDKMAYTTLRFFSLVVIVLLLIMIGQLFFASREAFNEFGFAFITDDFWNPIDDEFGALPFIFGTVVTSLLALLIAGPVSVSVALYITEYLPKSLSNILGTFVELIAAVPSIIFGLWGLYYLAPFVKDTVTPALKSTLGFLPLFQGPSFGIGILTASIILAIMIIPTITSVAREVFRSVSILHKEAALGLGATKFEMIKIAVLKPSFSGIVGALVLGLGRALGETMAVAMVIGNTPQISKSIFAPASTMASVMANEYAEAESDLHLSALCLVGLLLFVVTFVVNLIARTIVWRQTKGRSKK</sequence>
<dbReference type="RefSeq" id="WP_114705172.1">
    <property type="nucleotide sequence ID" value="NZ_QDKL01000001.1"/>
</dbReference>
<evidence type="ECO:0000256" key="1">
    <source>
        <dbReference type="ARBA" id="ARBA00004651"/>
    </source>
</evidence>
<comment type="function">
    <text evidence="10">Part of the binding-protein-dependent transport system for phosphate; probably responsible for the translocation of the substrate across the membrane.</text>
</comment>
<evidence type="ECO:0000256" key="4">
    <source>
        <dbReference type="ARBA" id="ARBA00022475"/>
    </source>
</evidence>
<feature type="transmembrane region" description="Helical" evidence="9">
    <location>
        <begin position="74"/>
        <end position="100"/>
    </location>
</feature>
<evidence type="ECO:0000256" key="8">
    <source>
        <dbReference type="ARBA" id="ARBA00023136"/>
    </source>
</evidence>
<dbReference type="Gene3D" id="1.10.3720.10">
    <property type="entry name" value="MetI-like"/>
    <property type="match status" value="1"/>
</dbReference>
<dbReference type="NCBIfam" id="TIGR02138">
    <property type="entry name" value="phosphate_pstC"/>
    <property type="match status" value="1"/>
</dbReference>
<organism evidence="12 13">
    <name type="scientific">Halobacteriovorax vibrionivorans</name>
    <dbReference type="NCBI Taxonomy" id="2152716"/>
    <lineage>
        <taxon>Bacteria</taxon>
        <taxon>Pseudomonadati</taxon>
        <taxon>Bdellovibrionota</taxon>
        <taxon>Bacteriovoracia</taxon>
        <taxon>Bacteriovoracales</taxon>
        <taxon>Halobacteriovoraceae</taxon>
        <taxon>Halobacteriovorax</taxon>
    </lineage>
</organism>
<evidence type="ECO:0000256" key="5">
    <source>
        <dbReference type="ARBA" id="ARBA00022592"/>
    </source>
</evidence>
<dbReference type="EMBL" id="QDKL01000001">
    <property type="protein sequence ID" value="RZF22228.1"/>
    <property type="molecule type" value="Genomic_DNA"/>
</dbReference>
<keyword evidence="6 9" id="KW-0812">Transmembrane</keyword>
<dbReference type="PANTHER" id="PTHR30425:SF1">
    <property type="entry name" value="PHOSPHATE TRANSPORT SYSTEM PERMEASE PROTEIN PSTC"/>
    <property type="match status" value="1"/>
</dbReference>
<protein>
    <recommendedName>
        <fullName evidence="10">Phosphate transport system permease protein</fullName>
    </recommendedName>
</protein>
<evidence type="ECO:0000256" key="9">
    <source>
        <dbReference type="RuleBase" id="RU363032"/>
    </source>
</evidence>
<feature type="transmembrane region" description="Helical" evidence="9">
    <location>
        <begin position="21"/>
        <end position="43"/>
    </location>
</feature>
<evidence type="ECO:0000256" key="3">
    <source>
        <dbReference type="ARBA" id="ARBA00022448"/>
    </source>
</evidence>
<comment type="similarity">
    <text evidence="2 10">Belongs to the binding-protein-dependent transport system permease family. CysTW subfamily.</text>
</comment>
<feature type="transmembrane region" description="Helical" evidence="9">
    <location>
        <begin position="279"/>
        <end position="304"/>
    </location>
</feature>
<dbReference type="CDD" id="cd06261">
    <property type="entry name" value="TM_PBP2"/>
    <property type="match status" value="1"/>
</dbReference>
<feature type="transmembrane region" description="Helical" evidence="9">
    <location>
        <begin position="220"/>
        <end position="245"/>
    </location>
</feature>
<evidence type="ECO:0000313" key="12">
    <source>
        <dbReference type="EMBL" id="RZF22228.1"/>
    </source>
</evidence>
<dbReference type="Proteomes" id="UP000443582">
    <property type="component" value="Unassembled WGS sequence"/>
</dbReference>
<feature type="transmembrane region" description="Helical" evidence="9">
    <location>
        <begin position="156"/>
        <end position="181"/>
    </location>
</feature>
<keyword evidence="8 9" id="KW-0472">Membrane</keyword>
<evidence type="ECO:0000259" key="11">
    <source>
        <dbReference type="PROSITE" id="PS50928"/>
    </source>
</evidence>
<proteinExistence type="inferred from homology"/>
<reference evidence="13" key="1">
    <citation type="journal article" date="2019" name="Int. J. Syst. Evol. Microbiol.">
        <title>Halobacteriovorax valvorus sp. nov., a novel prokaryotic predator isolated from coastal seawater of China.</title>
        <authorList>
            <person name="Chen M.-X."/>
        </authorList>
    </citation>
    <scope>NUCLEOTIDE SEQUENCE [LARGE SCALE GENOMIC DNA]</scope>
    <source>
        <strain evidence="13">BL9</strain>
    </source>
</reference>
<name>A0ABY0IH03_9BACT</name>
<dbReference type="InterPro" id="IPR011864">
    <property type="entry name" value="Phosphate_PstC"/>
</dbReference>
<keyword evidence="5 10" id="KW-0592">Phosphate transport</keyword>
<keyword evidence="7 9" id="KW-1133">Transmembrane helix</keyword>
<dbReference type="PANTHER" id="PTHR30425">
    <property type="entry name" value="PHOSPHATE TRANSPORT SYSTEM PERMEASE PROTEIN PST"/>
    <property type="match status" value="1"/>
</dbReference>
<evidence type="ECO:0000313" key="13">
    <source>
        <dbReference type="Proteomes" id="UP000443582"/>
    </source>
</evidence>
<comment type="subcellular location">
    <subcellularLocation>
        <location evidence="1 9">Cell membrane</location>
        <topology evidence="1 9">Multi-pass membrane protein</topology>
    </subcellularLocation>
</comment>
<dbReference type="InterPro" id="IPR000515">
    <property type="entry name" value="MetI-like"/>
</dbReference>
<feature type="transmembrane region" description="Helical" evidence="9">
    <location>
        <begin position="112"/>
        <end position="136"/>
    </location>
</feature>
<keyword evidence="13" id="KW-1185">Reference proteome</keyword>
<dbReference type="InterPro" id="IPR035906">
    <property type="entry name" value="MetI-like_sf"/>
</dbReference>
<dbReference type="InterPro" id="IPR051124">
    <property type="entry name" value="Phosphate_Transport_Permease"/>
</dbReference>
<evidence type="ECO:0000256" key="10">
    <source>
        <dbReference type="RuleBase" id="RU363054"/>
    </source>
</evidence>